<evidence type="ECO:0000259" key="7">
    <source>
        <dbReference type="Pfam" id="PF00593"/>
    </source>
</evidence>
<evidence type="ECO:0000313" key="8">
    <source>
        <dbReference type="EMBL" id="GAG94693.1"/>
    </source>
</evidence>
<keyword evidence="5" id="KW-0472">Membrane</keyword>
<evidence type="ECO:0000256" key="3">
    <source>
        <dbReference type="ARBA" id="ARBA00022692"/>
    </source>
</evidence>
<sequence>WSIKLEQTDRIFGRVNVNVSDTWFLTASARYEGSSRFGVENRWGLFPAVGGGVELAKFINASSIDNLKFRVNYGVTGNQPGDSYLSLLRLGPSGSFFYKGEFVPGYAPVSNANEDLAWEKKSEIDIGFDFSLFESNLFGSFDFYTRTSTDILFEYAVPVPPNLYSHAWLNLGEIKSSGVELAITFNAVEKTDFSYSLTFTPSYNIENILVSLSGTYQGEELIYGVQTLSNMGSPGQNEVPLVIVEEGEPIGQLYALVYEGINESGDLIHKDINGDGTIDPDDRQVVGNG</sequence>
<feature type="domain" description="TonB-dependent receptor-like beta-barrel" evidence="7">
    <location>
        <begin position="10"/>
        <end position="204"/>
    </location>
</feature>
<gene>
    <name evidence="8" type="ORF">S01H4_40863</name>
</gene>
<feature type="non-terminal residue" evidence="8">
    <location>
        <position position="1"/>
    </location>
</feature>
<dbReference type="AlphaFoldDB" id="X1CEK1"/>
<reference evidence="8" key="1">
    <citation type="journal article" date="2014" name="Front. Microbiol.">
        <title>High frequency of phylogenetically diverse reductive dehalogenase-homologous genes in deep subseafloor sedimentary metagenomes.</title>
        <authorList>
            <person name="Kawai M."/>
            <person name="Futagami T."/>
            <person name="Toyoda A."/>
            <person name="Takaki Y."/>
            <person name="Nishi S."/>
            <person name="Hori S."/>
            <person name="Arai W."/>
            <person name="Tsubouchi T."/>
            <person name="Morono Y."/>
            <person name="Uchiyama I."/>
            <person name="Ito T."/>
            <person name="Fujiyama A."/>
            <person name="Inagaki F."/>
            <person name="Takami H."/>
        </authorList>
    </citation>
    <scope>NUCLEOTIDE SEQUENCE</scope>
    <source>
        <strain evidence="8">Expedition CK06-06</strain>
    </source>
</reference>
<comment type="caution">
    <text evidence="8">The sequence shown here is derived from an EMBL/GenBank/DDBJ whole genome shotgun (WGS) entry which is preliminary data.</text>
</comment>
<dbReference type="PROSITE" id="PS52016">
    <property type="entry name" value="TONB_DEPENDENT_REC_3"/>
    <property type="match status" value="1"/>
</dbReference>
<dbReference type="GO" id="GO:0009279">
    <property type="term" value="C:cell outer membrane"/>
    <property type="evidence" value="ECO:0007669"/>
    <property type="project" value="UniProtKB-SubCell"/>
</dbReference>
<name>X1CEK1_9ZZZZ</name>
<protein>
    <recommendedName>
        <fullName evidence="7">TonB-dependent receptor-like beta-barrel domain-containing protein</fullName>
    </recommendedName>
</protein>
<evidence type="ECO:0000256" key="5">
    <source>
        <dbReference type="ARBA" id="ARBA00023136"/>
    </source>
</evidence>
<dbReference type="SUPFAM" id="SSF56935">
    <property type="entry name" value="Porins"/>
    <property type="match status" value="1"/>
</dbReference>
<organism evidence="8">
    <name type="scientific">marine sediment metagenome</name>
    <dbReference type="NCBI Taxonomy" id="412755"/>
    <lineage>
        <taxon>unclassified sequences</taxon>
        <taxon>metagenomes</taxon>
        <taxon>ecological metagenomes</taxon>
    </lineage>
</organism>
<evidence type="ECO:0000256" key="4">
    <source>
        <dbReference type="ARBA" id="ARBA00023077"/>
    </source>
</evidence>
<dbReference type="InterPro" id="IPR000531">
    <property type="entry name" value="Beta-barrel_TonB"/>
</dbReference>
<dbReference type="InterPro" id="IPR036942">
    <property type="entry name" value="Beta-barrel_TonB_sf"/>
</dbReference>
<evidence type="ECO:0000256" key="1">
    <source>
        <dbReference type="ARBA" id="ARBA00004571"/>
    </source>
</evidence>
<evidence type="ECO:0000256" key="6">
    <source>
        <dbReference type="ARBA" id="ARBA00023237"/>
    </source>
</evidence>
<dbReference type="Pfam" id="PF00593">
    <property type="entry name" value="TonB_dep_Rec_b-barrel"/>
    <property type="match status" value="1"/>
</dbReference>
<feature type="non-terminal residue" evidence="8">
    <location>
        <position position="289"/>
    </location>
</feature>
<dbReference type="InterPro" id="IPR039426">
    <property type="entry name" value="TonB-dep_rcpt-like"/>
</dbReference>
<evidence type="ECO:0000256" key="2">
    <source>
        <dbReference type="ARBA" id="ARBA00022448"/>
    </source>
</evidence>
<dbReference type="Gene3D" id="2.40.170.20">
    <property type="entry name" value="TonB-dependent receptor, beta-barrel domain"/>
    <property type="match status" value="1"/>
</dbReference>
<keyword evidence="2" id="KW-0813">Transport</keyword>
<comment type="subcellular location">
    <subcellularLocation>
        <location evidence="1">Cell outer membrane</location>
        <topology evidence="1">Multi-pass membrane protein</topology>
    </subcellularLocation>
</comment>
<proteinExistence type="predicted"/>
<accession>X1CEK1</accession>
<keyword evidence="6" id="KW-0998">Cell outer membrane</keyword>
<keyword evidence="3" id="KW-0812">Transmembrane</keyword>
<dbReference type="EMBL" id="BART01022301">
    <property type="protein sequence ID" value="GAG94693.1"/>
    <property type="molecule type" value="Genomic_DNA"/>
</dbReference>
<keyword evidence="4" id="KW-0798">TonB box</keyword>